<dbReference type="AlphaFoldDB" id="A0A2P5GQN0"/>
<dbReference type="Gene3D" id="2.30.40.10">
    <property type="entry name" value="Urease, subunit C, domain 1"/>
    <property type="match status" value="1"/>
</dbReference>
<dbReference type="EMBL" id="PQGD01000008">
    <property type="protein sequence ID" value="POP48849.1"/>
    <property type="molecule type" value="Genomic_DNA"/>
</dbReference>
<name>A0A2P5GQN0_9ENTR</name>
<dbReference type="PANTHER" id="PTHR22642">
    <property type="entry name" value="IMIDAZOLONEPROPIONASE"/>
    <property type="match status" value="1"/>
</dbReference>
<dbReference type="Proteomes" id="UP000237073">
    <property type="component" value="Unassembled WGS sequence"/>
</dbReference>
<dbReference type="PANTHER" id="PTHR22642:SF2">
    <property type="entry name" value="PROTEIN LONG AFTER FAR-RED 3"/>
    <property type="match status" value="1"/>
</dbReference>
<dbReference type="SUPFAM" id="SSF51338">
    <property type="entry name" value="Composite domain of metallo-dependent hydrolases"/>
    <property type="match status" value="1"/>
</dbReference>
<keyword evidence="4" id="KW-1185">Reference proteome</keyword>
<dbReference type="Gene3D" id="3.20.20.140">
    <property type="entry name" value="Metal-dependent hydrolases"/>
    <property type="match status" value="1"/>
</dbReference>
<dbReference type="InterPro" id="IPR011059">
    <property type="entry name" value="Metal-dep_hydrolase_composite"/>
</dbReference>
<accession>A0A2P5GQN0</accession>
<organism evidence="3 5">
    <name type="scientific">Superficieibacter electus</name>
    <dbReference type="NCBI Taxonomy" id="2022662"/>
    <lineage>
        <taxon>Bacteria</taxon>
        <taxon>Pseudomonadati</taxon>
        <taxon>Pseudomonadota</taxon>
        <taxon>Gammaproteobacteria</taxon>
        <taxon>Enterobacterales</taxon>
        <taxon>Enterobacteriaceae</taxon>
        <taxon>Superficieibacter</taxon>
    </lineage>
</organism>
<evidence type="ECO:0000313" key="3">
    <source>
        <dbReference type="EMBL" id="POP48849.1"/>
    </source>
</evidence>
<evidence type="ECO:0000313" key="4">
    <source>
        <dbReference type="Proteomes" id="UP000237073"/>
    </source>
</evidence>
<protein>
    <submittedName>
        <fullName evidence="3">Metal-dependent hydrolase</fullName>
    </submittedName>
</protein>
<dbReference type="InterPro" id="IPR013108">
    <property type="entry name" value="Amidohydro_3"/>
</dbReference>
<reference evidence="4 5" key="1">
    <citation type="submission" date="2018-01" db="EMBL/GenBank/DDBJ databases">
        <title>Superficieibacter electus gen. nov., sp. nov., an extended-spectrum beta-lactamase possessing member of the Enterobacteriaceae family, isolated from intensive care unit surfaces.</title>
        <authorList>
            <person name="Potter R.F."/>
            <person name="D'Souza A.W."/>
        </authorList>
    </citation>
    <scope>NUCLEOTIDE SEQUENCE [LARGE SCALE GENOMIC DNA]</scope>
    <source>
        <strain evidence="3 5">BP-1</strain>
        <strain evidence="2 4">BP-2</strain>
    </source>
</reference>
<evidence type="ECO:0000313" key="5">
    <source>
        <dbReference type="Proteomes" id="UP000247005"/>
    </source>
</evidence>
<dbReference type="EMBL" id="PQGE01000006">
    <property type="protein sequence ID" value="POP45688.1"/>
    <property type="molecule type" value="Genomic_DNA"/>
</dbReference>
<gene>
    <name evidence="3" type="ORF">CHU32_11630</name>
    <name evidence="2" type="ORF">CHU33_08700</name>
</gene>
<evidence type="ECO:0000259" key="1">
    <source>
        <dbReference type="Pfam" id="PF07969"/>
    </source>
</evidence>
<dbReference type="Proteomes" id="UP000247005">
    <property type="component" value="Unassembled WGS sequence"/>
</dbReference>
<sequence length="520" mass="57479">MNNSADLILQSENIFTAASNSLFSGYIVIRDGVIIAMVPAGQDIRPWCGPDTQIRELGERLVCPGFCDNHTFFTGYMSMRRGVDLSQTDNSTQALAILTAAAAQLSTDDSLYAWGWSTSRWGALPDGEVLDIAFPQRPVVAINNDKSYCWMNQAAIARYGFTPGECSAEARVHLLNEMLADTSRVREELRAFIAMLASRGVTAIKDVCFDSAPALLDAWAELESQNTLPLRVSLVSEPVAEPVNFAFGQRALARFHSPRLRFHGFKFMVDGVIADHTGDMLQPYADRPQTHNEKPVNYEALRQQVLAADRAGFDCCLNAEGDAAIRHCIDIFAACLQNNPPRLRHHSISDLECPHPDDIPRMAALGIYAEVYAQILLLNPGVAEAWMRERGGDEREAQFYDYAALFRAGVVTTIGTDLPLFIPSIPDSMYAACCRHFVDGSPAQGWYRERGMTRQQLLLAWTRHSAQHHGTLAQTGSLEVGKYADIAVFDRNLLACPDNEVRSARVVLTLVEGSVTYDTL</sequence>
<dbReference type="Gene3D" id="3.10.310.70">
    <property type="match status" value="1"/>
</dbReference>
<dbReference type="SUPFAM" id="SSF51556">
    <property type="entry name" value="Metallo-dependent hydrolases"/>
    <property type="match status" value="1"/>
</dbReference>
<keyword evidence="3" id="KW-0378">Hydrolase</keyword>
<comment type="caution">
    <text evidence="3">The sequence shown here is derived from an EMBL/GenBank/DDBJ whole genome shotgun (WGS) entry which is preliminary data.</text>
</comment>
<proteinExistence type="predicted"/>
<dbReference type="OrthoDB" id="9031471at2"/>
<feature type="domain" description="Amidohydrolase 3" evidence="1">
    <location>
        <begin position="57"/>
        <end position="517"/>
    </location>
</feature>
<dbReference type="InterPro" id="IPR032466">
    <property type="entry name" value="Metal_Hydrolase"/>
</dbReference>
<dbReference type="GO" id="GO:0016810">
    <property type="term" value="F:hydrolase activity, acting on carbon-nitrogen (but not peptide) bonds"/>
    <property type="evidence" value="ECO:0007669"/>
    <property type="project" value="InterPro"/>
</dbReference>
<dbReference type="Pfam" id="PF07969">
    <property type="entry name" value="Amidohydro_3"/>
    <property type="match status" value="1"/>
</dbReference>
<evidence type="ECO:0000313" key="2">
    <source>
        <dbReference type="EMBL" id="POP45688.1"/>
    </source>
</evidence>